<gene>
    <name evidence="1" type="ORF">FHU37_001517</name>
</gene>
<reference evidence="1 2" key="1">
    <citation type="submission" date="2020-07" db="EMBL/GenBank/DDBJ databases">
        <title>Sequencing the genomes of 1000 actinobacteria strains.</title>
        <authorList>
            <person name="Klenk H.-P."/>
        </authorList>
    </citation>
    <scope>NUCLEOTIDE SEQUENCE [LARGE SCALE GENOMIC DNA]</scope>
    <source>
        <strain evidence="1 2">DSM 42178</strain>
    </source>
</reference>
<sequence>MTITGKRLQEVARNTANRLPGVGNGRPFAEKLDVYKVAGKVFLIVTDDPDEQIITVKVEPDHARSLRQEHESIAAGRYLDKRHWVSVSAGRDITAGEVKDLVAHSYDLVLESVPRNRRPQGKG</sequence>
<proteinExistence type="predicted"/>
<dbReference type="GO" id="GO:0003677">
    <property type="term" value="F:DNA binding"/>
    <property type="evidence" value="ECO:0007669"/>
    <property type="project" value="UniProtKB-KW"/>
</dbReference>
<comment type="caution">
    <text evidence="1">The sequence shown here is derived from an EMBL/GenBank/DDBJ whole genome shotgun (WGS) entry which is preliminary data.</text>
</comment>
<dbReference type="SUPFAM" id="SSF142906">
    <property type="entry name" value="YjbR-like"/>
    <property type="match status" value="1"/>
</dbReference>
<evidence type="ECO:0000313" key="2">
    <source>
        <dbReference type="Proteomes" id="UP000567795"/>
    </source>
</evidence>
<dbReference type="PANTHER" id="PTHR35145">
    <property type="entry name" value="CYTOPLASMIC PROTEIN-RELATED"/>
    <property type="match status" value="1"/>
</dbReference>
<dbReference type="Pfam" id="PF04237">
    <property type="entry name" value="YjbR"/>
    <property type="match status" value="1"/>
</dbReference>
<protein>
    <submittedName>
        <fullName evidence="1">Putative DNA-binding protein (MmcQ/YjbR family)</fullName>
    </submittedName>
</protein>
<dbReference type="Proteomes" id="UP000567795">
    <property type="component" value="Unassembled WGS sequence"/>
</dbReference>
<dbReference type="InterPro" id="IPR038056">
    <property type="entry name" value="YjbR-like_sf"/>
</dbReference>
<dbReference type="InterPro" id="IPR058532">
    <property type="entry name" value="YjbR/MT2646/Rv2570-like"/>
</dbReference>
<name>A0A852ZUX3_9ACTN</name>
<evidence type="ECO:0000313" key="1">
    <source>
        <dbReference type="EMBL" id="NYI04574.1"/>
    </source>
</evidence>
<accession>A0A852ZUX3</accession>
<organism evidence="1 2">
    <name type="scientific">Allostreptomyces psammosilenae</name>
    <dbReference type="NCBI Taxonomy" id="1892865"/>
    <lineage>
        <taxon>Bacteria</taxon>
        <taxon>Bacillati</taxon>
        <taxon>Actinomycetota</taxon>
        <taxon>Actinomycetes</taxon>
        <taxon>Kitasatosporales</taxon>
        <taxon>Streptomycetaceae</taxon>
        <taxon>Allostreptomyces</taxon>
    </lineage>
</organism>
<dbReference type="RefSeq" id="WP_179813446.1">
    <property type="nucleotide sequence ID" value="NZ_JACBZD010000001.1"/>
</dbReference>
<keyword evidence="1" id="KW-0238">DNA-binding</keyword>
<dbReference type="EMBL" id="JACBZD010000001">
    <property type="protein sequence ID" value="NYI04574.1"/>
    <property type="molecule type" value="Genomic_DNA"/>
</dbReference>
<dbReference type="AlphaFoldDB" id="A0A852ZUX3"/>
<dbReference type="PANTHER" id="PTHR35145:SF1">
    <property type="entry name" value="CYTOPLASMIC PROTEIN"/>
    <property type="match status" value="1"/>
</dbReference>
<dbReference type="InterPro" id="IPR007351">
    <property type="entry name" value="YjbR"/>
</dbReference>
<keyword evidence="2" id="KW-1185">Reference proteome</keyword>
<dbReference type="Gene3D" id="3.90.1150.30">
    <property type="match status" value="1"/>
</dbReference>